<protein>
    <submittedName>
        <fullName evidence="1">Uncharacterized protein</fullName>
    </submittedName>
</protein>
<evidence type="ECO:0000313" key="1">
    <source>
        <dbReference type="EMBL" id="MDG6146387.1"/>
    </source>
</evidence>
<keyword evidence="2" id="KW-1185">Reference proteome</keyword>
<feature type="non-terminal residue" evidence="1">
    <location>
        <position position="1"/>
    </location>
</feature>
<feature type="non-terminal residue" evidence="1">
    <location>
        <position position="79"/>
    </location>
</feature>
<proteinExistence type="predicted"/>
<comment type="caution">
    <text evidence="1">The sequence shown here is derived from an EMBL/GenBank/DDBJ whole genome shotgun (WGS) entry which is preliminary data.</text>
</comment>
<accession>A0A9X4NZ86</accession>
<evidence type="ECO:0000313" key="2">
    <source>
        <dbReference type="Proteomes" id="UP001153199"/>
    </source>
</evidence>
<dbReference type="Proteomes" id="UP001153199">
    <property type="component" value="Unassembled WGS sequence"/>
</dbReference>
<organism evidence="1 2">
    <name type="scientific">Lactococcus formosensis</name>
    <dbReference type="NCBI Taxonomy" id="1281486"/>
    <lineage>
        <taxon>Bacteria</taxon>
        <taxon>Bacillati</taxon>
        <taxon>Bacillota</taxon>
        <taxon>Bacilli</taxon>
        <taxon>Lactobacillales</taxon>
        <taxon>Streptococcaceae</taxon>
        <taxon>Lactococcus</taxon>
    </lineage>
</organism>
<name>A0A9X4NZ86_9LACT</name>
<dbReference type="RefSeq" id="WP_279369186.1">
    <property type="nucleotide sequence ID" value="NZ_JAMWFV010000146.1"/>
</dbReference>
<dbReference type="EMBL" id="JAMWFV010000146">
    <property type="protein sequence ID" value="MDG6146387.1"/>
    <property type="molecule type" value="Genomic_DNA"/>
</dbReference>
<dbReference type="AlphaFoldDB" id="A0A9X4NZ86"/>
<reference evidence="1" key="1">
    <citation type="submission" date="2022-06" db="EMBL/GenBank/DDBJ databases">
        <title>Lactococcus from bovine mastitis in China.</title>
        <authorList>
            <person name="Lin Y."/>
            <person name="Han B."/>
        </authorList>
    </citation>
    <scope>NUCLEOTIDE SEQUENCE</scope>
    <source>
        <strain evidence="1">Ningxia-I-26</strain>
    </source>
</reference>
<gene>
    <name evidence="1" type="ORF">NF717_12155</name>
</gene>
<sequence>FSAAVLNYTMHPVSLGHVDRRISPDWCGAASRALSESLPGKPIALVSNGAAGNINPPAVDQGQDVVRGWGERVAAAAGG</sequence>